<feature type="transmembrane region" description="Helical" evidence="1">
    <location>
        <begin position="12"/>
        <end position="32"/>
    </location>
</feature>
<protein>
    <submittedName>
        <fullName evidence="2">Uncharacterized protein</fullName>
    </submittedName>
</protein>
<name>E9GL64_DAPPU</name>
<keyword evidence="3" id="KW-1185">Reference proteome</keyword>
<dbReference type="InParanoid" id="E9GL64"/>
<gene>
    <name evidence="2" type="ORF">DAPPUDRAFT_304312</name>
</gene>
<evidence type="ECO:0000256" key="1">
    <source>
        <dbReference type="SAM" id="Phobius"/>
    </source>
</evidence>
<dbReference type="Proteomes" id="UP000000305">
    <property type="component" value="Unassembled WGS sequence"/>
</dbReference>
<dbReference type="AlphaFoldDB" id="E9GL64"/>
<proteinExistence type="predicted"/>
<evidence type="ECO:0000313" key="2">
    <source>
        <dbReference type="EMBL" id="EFX79799.1"/>
    </source>
</evidence>
<dbReference type="KEGG" id="dpx:DAPPUDRAFT_304312"/>
<organism evidence="2 3">
    <name type="scientific">Daphnia pulex</name>
    <name type="common">Water flea</name>
    <dbReference type="NCBI Taxonomy" id="6669"/>
    <lineage>
        <taxon>Eukaryota</taxon>
        <taxon>Metazoa</taxon>
        <taxon>Ecdysozoa</taxon>
        <taxon>Arthropoda</taxon>
        <taxon>Crustacea</taxon>
        <taxon>Branchiopoda</taxon>
        <taxon>Diplostraca</taxon>
        <taxon>Cladocera</taxon>
        <taxon>Anomopoda</taxon>
        <taxon>Daphniidae</taxon>
        <taxon>Daphnia</taxon>
    </lineage>
</organism>
<keyword evidence="1" id="KW-1133">Transmembrane helix</keyword>
<accession>E9GL64</accession>
<sequence length="136" mass="15498">MLSAHRTVAGIEFLQIFFFSLSLSLALSLSFYHPRFALIIFPLITQSKTIAMLCAFLSFFIFSRIIIDNIVDIVLLSLSLCRNSLLDNMGKQFCGCECGLFFYFYFFSHVGKHNHTHKAHSLQCPPSHLPLFANVQ</sequence>
<feature type="transmembrane region" description="Helical" evidence="1">
    <location>
        <begin position="38"/>
        <end position="62"/>
    </location>
</feature>
<dbReference type="HOGENOM" id="CLU_1877520_0_0_1"/>
<dbReference type="EMBL" id="GL732550">
    <property type="protein sequence ID" value="EFX79799.1"/>
    <property type="molecule type" value="Genomic_DNA"/>
</dbReference>
<keyword evidence="1" id="KW-0472">Membrane</keyword>
<evidence type="ECO:0000313" key="3">
    <source>
        <dbReference type="Proteomes" id="UP000000305"/>
    </source>
</evidence>
<keyword evidence="1" id="KW-0812">Transmembrane</keyword>
<reference evidence="2 3" key="1">
    <citation type="journal article" date="2011" name="Science">
        <title>The ecoresponsive genome of Daphnia pulex.</title>
        <authorList>
            <person name="Colbourne J.K."/>
            <person name="Pfrender M.E."/>
            <person name="Gilbert D."/>
            <person name="Thomas W.K."/>
            <person name="Tucker A."/>
            <person name="Oakley T.H."/>
            <person name="Tokishita S."/>
            <person name="Aerts A."/>
            <person name="Arnold G.J."/>
            <person name="Basu M.K."/>
            <person name="Bauer D.J."/>
            <person name="Caceres C.E."/>
            <person name="Carmel L."/>
            <person name="Casola C."/>
            <person name="Choi J.H."/>
            <person name="Detter J.C."/>
            <person name="Dong Q."/>
            <person name="Dusheyko S."/>
            <person name="Eads B.D."/>
            <person name="Frohlich T."/>
            <person name="Geiler-Samerotte K.A."/>
            <person name="Gerlach D."/>
            <person name="Hatcher P."/>
            <person name="Jogdeo S."/>
            <person name="Krijgsveld J."/>
            <person name="Kriventseva E.V."/>
            <person name="Kultz D."/>
            <person name="Laforsch C."/>
            <person name="Lindquist E."/>
            <person name="Lopez J."/>
            <person name="Manak J.R."/>
            <person name="Muller J."/>
            <person name="Pangilinan J."/>
            <person name="Patwardhan R.P."/>
            <person name="Pitluck S."/>
            <person name="Pritham E.J."/>
            <person name="Rechtsteiner A."/>
            <person name="Rho M."/>
            <person name="Rogozin I.B."/>
            <person name="Sakarya O."/>
            <person name="Salamov A."/>
            <person name="Schaack S."/>
            <person name="Shapiro H."/>
            <person name="Shiga Y."/>
            <person name="Skalitzky C."/>
            <person name="Smith Z."/>
            <person name="Souvorov A."/>
            <person name="Sung W."/>
            <person name="Tang Z."/>
            <person name="Tsuchiya D."/>
            <person name="Tu H."/>
            <person name="Vos H."/>
            <person name="Wang M."/>
            <person name="Wolf Y.I."/>
            <person name="Yamagata H."/>
            <person name="Yamada T."/>
            <person name="Ye Y."/>
            <person name="Shaw J.R."/>
            <person name="Andrews J."/>
            <person name="Crease T.J."/>
            <person name="Tang H."/>
            <person name="Lucas S.M."/>
            <person name="Robertson H.M."/>
            <person name="Bork P."/>
            <person name="Koonin E.V."/>
            <person name="Zdobnov E.M."/>
            <person name="Grigoriev I.V."/>
            <person name="Lynch M."/>
            <person name="Boore J.L."/>
        </authorList>
    </citation>
    <scope>NUCLEOTIDE SEQUENCE [LARGE SCALE GENOMIC DNA]</scope>
</reference>